<keyword evidence="3 6" id="KW-0285">Flavoprotein</keyword>
<evidence type="ECO:0000256" key="6">
    <source>
        <dbReference type="RuleBase" id="RU362125"/>
    </source>
</evidence>
<dbReference type="OrthoDB" id="3176804at2"/>
<evidence type="ECO:0000256" key="2">
    <source>
        <dbReference type="ARBA" id="ARBA00009347"/>
    </source>
</evidence>
<organism evidence="10 11">
    <name type="scientific">Micromonospora pattaloongensis</name>
    <dbReference type="NCBI Taxonomy" id="405436"/>
    <lineage>
        <taxon>Bacteria</taxon>
        <taxon>Bacillati</taxon>
        <taxon>Actinomycetota</taxon>
        <taxon>Actinomycetes</taxon>
        <taxon>Micromonosporales</taxon>
        <taxon>Micromonosporaceae</taxon>
        <taxon>Micromonospora</taxon>
    </lineage>
</organism>
<dbReference type="FunFam" id="1.20.140.10:FF:000001">
    <property type="entry name" value="Acyl-CoA dehydrogenase"/>
    <property type="match status" value="1"/>
</dbReference>
<evidence type="ECO:0000259" key="7">
    <source>
        <dbReference type="Pfam" id="PF00441"/>
    </source>
</evidence>
<dbReference type="Gene3D" id="1.10.540.10">
    <property type="entry name" value="Acyl-CoA dehydrogenase/oxidase, N-terminal domain"/>
    <property type="match status" value="1"/>
</dbReference>
<sequence>MDFRLNEEHEALRQSVREFARDVVAPVIAEHYERHTFPYDVVRQMGKMGLFGLPFPEEYGGMGGDYFALCLALEELARVDSSVAITLEAAISLGAMPIYRFGTAEQKERWLPKLVSGEALAGFGLTEPGFGSDAGGTATRAVLDGDEWVINGSKAFITNSGTDITALVTVTAVTGIRPDGSKELSTIIVPSGTPGFTVAPGYSKVGWCASDTHELTFDDCRVPAANLLGERGRGFAQFLRILDEGRIAIAALAVGLAQGCVDESIRYATQRQAFGQPIGNYQAIQFKIADMELRAHTARLAYYDAAARMLAGEDFKRQAAMAKLYASESAVDNAREATQIHGGYGFMNEFPVARFWRDSKILEIGEGTSEVQRMIIARDLGL</sequence>
<dbReference type="PANTHER" id="PTHR43884:SF12">
    <property type="entry name" value="ISOVALERYL-COA DEHYDROGENASE, MITOCHONDRIAL-RELATED"/>
    <property type="match status" value="1"/>
</dbReference>
<dbReference type="InterPro" id="IPR036250">
    <property type="entry name" value="AcylCo_DH-like_C"/>
</dbReference>
<dbReference type="AlphaFoldDB" id="A0A1H3HYW1"/>
<dbReference type="PIRSF" id="PIRSF016578">
    <property type="entry name" value="HsaA"/>
    <property type="match status" value="1"/>
</dbReference>
<accession>A0A1H3HYW1</accession>
<dbReference type="Pfam" id="PF02770">
    <property type="entry name" value="Acyl-CoA_dh_M"/>
    <property type="match status" value="1"/>
</dbReference>
<dbReference type="InterPro" id="IPR006091">
    <property type="entry name" value="Acyl-CoA_Oxase/DH_mid-dom"/>
</dbReference>
<dbReference type="SUPFAM" id="SSF47203">
    <property type="entry name" value="Acyl-CoA dehydrogenase C-terminal domain-like"/>
    <property type="match status" value="1"/>
</dbReference>
<protein>
    <submittedName>
        <fullName evidence="10">Butyryl-CoA dehydrogenase</fullName>
    </submittedName>
</protein>
<comment type="cofactor">
    <cofactor evidence="1 6">
        <name>FAD</name>
        <dbReference type="ChEBI" id="CHEBI:57692"/>
    </cofactor>
</comment>
<evidence type="ECO:0000256" key="4">
    <source>
        <dbReference type="ARBA" id="ARBA00022827"/>
    </source>
</evidence>
<comment type="similarity">
    <text evidence="2 6">Belongs to the acyl-CoA dehydrogenase family.</text>
</comment>
<dbReference type="PANTHER" id="PTHR43884">
    <property type="entry name" value="ACYL-COA DEHYDROGENASE"/>
    <property type="match status" value="1"/>
</dbReference>
<dbReference type="InterPro" id="IPR046373">
    <property type="entry name" value="Acyl-CoA_Oxase/DH_mid-dom_sf"/>
</dbReference>
<evidence type="ECO:0000313" key="10">
    <source>
        <dbReference type="EMBL" id="SDY20415.1"/>
    </source>
</evidence>
<dbReference type="Gene3D" id="1.20.140.10">
    <property type="entry name" value="Butyryl-CoA Dehydrogenase, subunit A, domain 3"/>
    <property type="match status" value="1"/>
</dbReference>
<proteinExistence type="inferred from homology"/>
<evidence type="ECO:0000256" key="3">
    <source>
        <dbReference type="ARBA" id="ARBA00022630"/>
    </source>
</evidence>
<evidence type="ECO:0000259" key="9">
    <source>
        <dbReference type="Pfam" id="PF02771"/>
    </source>
</evidence>
<dbReference type="STRING" id="405436.SAMN05444365_1011039"/>
<dbReference type="GO" id="GO:0050660">
    <property type="term" value="F:flavin adenine dinucleotide binding"/>
    <property type="evidence" value="ECO:0007669"/>
    <property type="project" value="InterPro"/>
</dbReference>
<feature type="domain" description="Acyl-CoA dehydrogenase/oxidase N-terminal" evidence="9">
    <location>
        <begin position="6"/>
        <end position="118"/>
    </location>
</feature>
<dbReference type="Pfam" id="PF00441">
    <property type="entry name" value="Acyl-CoA_dh_1"/>
    <property type="match status" value="1"/>
</dbReference>
<feature type="domain" description="Acyl-CoA oxidase/dehydrogenase middle" evidence="8">
    <location>
        <begin position="123"/>
        <end position="220"/>
    </location>
</feature>
<keyword evidence="4 6" id="KW-0274">FAD</keyword>
<dbReference type="EMBL" id="FNPH01000001">
    <property type="protein sequence ID" value="SDY20415.1"/>
    <property type="molecule type" value="Genomic_DNA"/>
</dbReference>
<dbReference type="GO" id="GO:0003995">
    <property type="term" value="F:acyl-CoA dehydrogenase activity"/>
    <property type="evidence" value="ECO:0007669"/>
    <property type="project" value="InterPro"/>
</dbReference>
<feature type="domain" description="Acyl-CoA dehydrogenase/oxidase C-terminal" evidence="7">
    <location>
        <begin position="232"/>
        <end position="380"/>
    </location>
</feature>
<dbReference type="RefSeq" id="WP_091551928.1">
    <property type="nucleotide sequence ID" value="NZ_FNPH01000001.1"/>
</dbReference>
<evidence type="ECO:0000259" key="8">
    <source>
        <dbReference type="Pfam" id="PF02770"/>
    </source>
</evidence>
<keyword evidence="11" id="KW-1185">Reference proteome</keyword>
<dbReference type="InterPro" id="IPR006089">
    <property type="entry name" value="Acyl-CoA_DH_CS"/>
</dbReference>
<evidence type="ECO:0000313" key="11">
    <source>
        <dbReference type="Proteomes" id="UP000242415"/>
    </source>
</evidence>
<dbReference type="Gene3D" id="2.40.110.10">
    <property type="entry name" value="Butyryl-CoA Dehydrogenase, subunit A, domain 2"/>
    <property type="match status" value="1"/>
</dbReference>
<evidence type="ECO:0000256" key="1">
    <source>
        <dbReference type="ARBA" id="ARBA00001974"/>
    </source>
</evidence>
<dbReference type="Proteomes" id="UP000242415">
    <property type="component" value="Unassembled WGS sequence"/>
</dbReference>
<dbReference type="InterPro" id="IPR009100">
    <property type="entry name" value="AcylCoA_DH/oxidase_NM_dom_sf"/>
</dbReference>
<gene>
    <name evidence="10" type="ORF">SAMN05444365_1011039</name>
</gene>
<dbReference type="FunFam" id="1.10.540.10:FF:000002">
    <property type="entry name" value="Acyl-CoA dehydrogenase FadE19"/>
    <property type="match status" value="1"/>
</dbReference>
<dbReference type="SUPFAM" id="SSF56645">
    <property type="entry name" value="Acyl-CoA dehydrogenase NM domain-like"/>
    <property type="match status" value="1"/>
</dbReference>
<name>A0A1H3HYW1_9ACTN</name>
<evidence type="ECO:0000256" key="5">
    <source>
        <dbReference type="ARBA" id="ARBA00023002"/>
    </source>
</evidence>
<dbReference type="InterPro" id="IPR013786">
    <property type="entry name" value="AcylCoA_DH/ox_N"/>
</dbReference>
<keyword evidence="5 6" id="KW-0560">Oxidoreductase</keyword>
<dbReference type="Pfam" id="PF02771">
    <property type="entry name" value="Acyl-CoA_dh_N"/>
    <property type="match status" value="1"/>
</dbReference>
<dbReference type="InterPro" id="IPR037069">
    <property type="entry name" value="AcylCoA_DH/ox_N_sf"/>
</dbReference>
<reference evidence="11" key="1">
    <citation type="submission" date="2016-10" db="EMBL/GenBank/DDBJ databases">
        <authorList>
            <person name="Varghese N."/>
            <person name="Submissions S."/>
        </authorList>
    </citation>
    <scope>NUCLEOTIDE SEQUENCE [LARGE SCALE GENOMIC DNA]</scope>
    <source>
        <strain evidence="11">DSM 45245</strain>
    </source>
</reference>
<dbReference type="PROSITE" id="PS00073">
    <property type="entry name" value="ACYL_COA_DH_2"/>
    <property type="match status" value="1"/>
</dbReference>
<dbReference type="FunFam" id="2.40.110.10:FF:000009">
    <property type="entry name" value="Acyl-CoA dehydrogenase"/>
    <property type="match status" value="1"/>
</dbReference>
<dbReference type="InterPro" id="IPR009075">
    <property type="entry name" value="AcylCo_DH/oxidase_C"/>
</dbReference>